<dbReference type="EMBL" id="NCKU01006357">
    <property type="protein sequence ID" value="RWS03573.1"/>
    <property type="molecule type" value="Genomic_DNA"/>
</dbReference>
<dbReference type="OrthoDB" id="10257471at2759"/>
<evidence type="ECO:0000313" key="4">
    <source>
        <dbReference type="Proteomes" id="UP000285301"/>
    </source>
</evidence>
<dbReference type="AlphaFoldDB" id="A0A3S3RNG1"/>
<gene>
    <name evidence="3" type="ORF">B4U79_18421</name>
    <name evidence="2" type="ORF">B4U79_18565</name>
    <name evidence="1" type="ORF">B4U79_18567</name>
</gene>
<dbReference type="EMBL" id="NCKU01009211">
    <property type="protein sequence ID" value="RWS01433.1"/>
    <property type="molecule type" value="Genomic_DNA"/>
</dbReference>
<reference evidence="3" key="2">
    <citation type="submission" date="2018-11" db="EMBL/GenBank/DDBJ databases">
        <title>Trombidioid mite genomics.</title>
        <authorList>
            <person name="Dong X."/>
        </authorList>
    </citation>
    <scope>NUCLEOTIDE SEQUENCE</scope>
    <source>
        <strain evidence="3">UoL-WK</strain>
    </source>
</reference>
<reference evidence="3 4" key="1">
    <citation type="journal article" date="2018" name="Gigascience">
        <title>Genomes of trombidid mites reveal novel predicted allergens and laterally-transferred genes associated with secondary metabolism.</title>
        <authorList>
            <person name="Dong X."/>
            <person name="Chaisiri K."/>
            <person name="Xia D."/>
            <person name="Armstrong S.D."/>
            <person name="Fang Y."/>
            <person name="Donnelly M.J."/>
            <person name="Kadowaki T."/>
            <person name="McGarry J.W."/>
            <person name="Darby A.C."/>
            <person name="Makepeace B.L."/>
        </authorList>
    </citation>
    <scope>NUCLEOTIDE SEQUENCE [LARGE SCALE GENOMIC DNA]</scope>
    <source>
        <strain evidence="3">UoL-WK</strain>
    </source>
</reference>
<dbReference type="EMBL" id="NCKU01009208">
    <property type="protein sequence ID" value="RWS01438.1"/>
    <property type="molecule type" value="Genomic_DNA"/>
</dbReference>
<dbReference type="Gene3D" id="3.80.10.10">
    <property type="entry name" value="Ribonuclease Inhibitor"/>
    <property type="match status" value="1"/>
</dbReference>
<name>A0A3S3RNG1_9ACAR</name>
<accession>A0A3S3RNG1</accession>
<keyword evidence="4" id="KW-1185">Reference proteome</keyword>
<organism evidence="3 4">
    <name type="scientific">Dinothrombium tinctorium</name>
    <dbReference type="NCBI Taxonomy" id="1965070"/>
    <lineage>
        <taxon>Eukaryota</taxon>
        <taxon>Metazoa</taxon>
        <taxon>Ecdysozoa</taxon>
        <taxon>Arthropoda</taxon>
        <taxon>Chelicerata</taxon>
        <taxon>Arachnida</taxon>
        <taxon>Acari</taxon>
        <taxon>Acariformes</taxon>
        <taxon>Trombidiformes</taxon>
        <taxon>Prostigmata</taxon>
        <taxon>Anystina</taxon>
        <taxon>Parasitengona</taxon>
        <taxon>Trombidioidea</taxon>
        <taxon>Trombidiidae</taxon>
        <taxon>Dinothrombium</taxon>
    </lineage>
</organism>
<proteinExistence type="predicted"/>
<evidence type="ECO:0000313" key="1">
    <source>
        <dbReference type="EMBL" id="RWS01433.1"/>
    </source>
</evidence>
<dbReference type="SUPFAM" id="SSF52047">
    <property type="entry name" value="RNI-like"/>
    <property type="match status" value="1"/>
</dbReference>
<evidence type="ECO:0000313" key="3">
    <source>
        <dbReference type="EMBL" id="RWS03573.1"/>
    </source>
</evidence>
<evidence type="ECO:0000313" key="2">
    <source>
        <dbReference type="EMBL" id="RWS01438.1"/>
    </source>
</evidence>
<sequence>MASRKVLVVRTPLPYGIIDSSYTPANFAMDERICFPRNAIIKTKCADILLNQILVSLPNLTTLCIHDLNGFNEENLHLIADRLPNLRNLWLLGIYSSDFSIIPNRAFEMLFDKLNGLQTFGFFDDCRDHSILSRIPISVKHLLLYGDLRFPVRTLNYIVDRLHNSVEKLYFKYSSNAQTQGLFDCLRKFRNLNSLYLCSHNLKNSKFAILHHENLNDLSVSVHTFYWKNDDNSFTLPQFTNVKTLSIHIVHGRINTTRFKTFLAHFPALQILNFCVDLPLRNPFFQRIMKAISSLTSLKELNLKFAFESELKREFFHLLISNLLSLRILRIGIVYNDHLSVVTNLINVMQEFGGQLKAELYLLGNLEQTLGIKTNDNIELYHYHTTRRGYFTFNFERGHDFMQRNEC</sequence>
<comment type="caution">
    <text evidence="3">The sequence shown here is derived from an EMBL/GenBank/DDBJ whole genome shotgun (WGS) entry which is preliminary data.</text>
</comment>
<dbReference type="Proteomes" id="UP000285301">
    <property type="component" value="Unassembled WGS sequence"/>
</dbReference>
<protein>
    <submittedName>
        <fullName evidence="3">Uncharacterized protein</fullName>
    </submittedName>
</protein>
<dbReference type="InterPro" id="IPR032675">
    <property type="entry name" value="LRR_dom_sf"/>
</dbReference>